<feature type="domain" description="Protein kinase" evidence="1">
    <location>
        <begin position="21"/>
        <end position="206"/>
    </location>
</feature>
<dbReference type="InterPro" id="IPR000719">
    <property type="entry name" value="Prot_kinase_dom"/>
</dbReference>
<dbReference type="PANTHER" id="PTHR47975:SF70">
    <property type="entry name" value="PROTEIN KINASE DOMAIN-CONTAINING PROTEIN"/>
    <property type="match status" value="1"/>
</dbReference>
<reference evidence="2 3" key="1">
    <citation type="submission" date="2021-06" db="EMBL/GenBank/DDBJ databases">
        <authorList>
            <person name="Kallberg Y."/>
            <person name="Tangrot J."/>
            <person name="Rosling A."/>
        </authorList>
    </citation>
    <scope>NUCLEOTIDE SEQUENCE [LARGE SCALE GENOMIC DNA]</scope>
    <source>
        <strain evidence="2 3">120-4 pot B 10/14</strain>
    </source>
</reference>
<dbReference type="InterPro" id="IPR011009">
    <property type="entry name" value="Kinase-like_dom_sf"/>
</dbReference>
<proteinExistence type="predicted"/>
<protein>
    <submittedName>
        <fullName evidence="2">30734_t:CDS:1</fullName>
    </submittedName>
</protein>
<dbReference type="Proteomes" id="UP000789901">
    <property type="component" value="Unassembled WGS sequence"/>
</dbReference>
<dbReference type="SUPFAM" id="SSF56112">
    <property type="entry name" value="Protein kinase-like (PK-like)"/>
    <property type="match status" value="2"/>
</dbReference>
<sequence>MSYKDLLEKFDFGQKFEYASFENKEEISKGKFGAIFKVDLKDIKQTVALKTLYHYDEKSLDNLIRNVKYTTEVNHDNIIQFIGITQGIKHVIEGDRETPIDGTPVGFKDLYCAAWDGIPNHRPKIEEICKKLDRVGLERIYKDLFDKNAFGKNFEYATFENKTEISKGEFGVIYKAHLSIKDENQIVALKTLGHDDERIFYDFVRE</sequence>
<dbReference type="EMBL" id="CAJVQB010102116">
    <property type="protein sequence ID" value="CAG8850642.1"/>
    <property type="molecule type" value="Genomic_DNA"/>
</dbReference>
<comment type="caution">
    <text evidence="2">The sequence shown here is derived from an EMBL/GenBank/DDBJ whole genome shotgun (WGS) entry which is preliminary data.</text>
</comment>
<organism evidence="2 3">
    <name type="scientific">Gigaspora margarita</name>
    <dbReference type="NCBI Taxonomy" id="4874"/>
    <lineage>
        <taxon>Eukaryota</taxon>
        <taxon>Fungi</taxon>
        <taxon>Fungi incertae sedis</taxon>
        <taxon>Mucoromycota</taxon>
        <taxon>Glomeromycotina</taxon>
        <taxon>Glomeromycetes</taxon>
        <taxon>Diversisporales</taxon>
        <taxon>Gigasporaceae</taxon>
        <taxon>Gigaspora</taxon>
    </lineage>
</organism>
<accession>A0ABN7X8R0</accession>
<dbReference type="InterPro" id="IPR001245">
    <property type="entry name" value="Ser-Thr/Tyr_kinase_cat_dom"/>
</dbReference>
<dbReference type="PANTHER" id="PTHR47975">
    <property type="entry name" value="S-LOCUS LECTIN KINASE FAMILY PROTEIN"/>
    <property type="match status" value="1"/>
</dbReference>
<dbReference type="Pfam" id="PF07714">
    <property type="entry name" value="PK_Tyr_Ser-Thr"/>
    <property type="match status" value="1"/>
</dbReference>
<name>A0ABN7X8R0_GIGMA</name>
<dbReference type="PROSITE" id="PS50011">
    <property type="entry name" value="PROTEIN_KINASE_DOM"/>
    <property type="match status" value="1"/>
</dbReference>
<evidence type="ECO:0000259" key="1">
    <source>
        <dbReference type="PROSITE" id="PS50011"/>
    </source>
</evidence>
<keyword evidence="3" id="KW-1185">Reference proteome</keyword>
<evidence type="ECO:0000313" key="2">
    <source>
        <dbReference type="EMBL" id="CAG8850642.1"/>
    </source>
</evidence>
<evidence type="ECO:0000313" key="3">
    <source>
        <dbReference type="Proteomes" id="UP000789901"/>
    </source>
</evidence>
<gene>
    <name evidence="2" type="ORF">GMARGA_LOCUS40318</name>
</gene>
<feature type="non-terminal residue" evidence="2">
    <location>
        <position position="206"/>
    </location>
</feature>
<dbReference type="Gene3D" id="3.30.200.20">
    <property type="entry name" value="Phosphorylase Kinase, domain 1"/>
    <property type="match status" value="2"/>
</dbReference>